<dbReference type="PROSITE" id="PS50878">
    <property type="entry name" value="RT_POL"/>
    <property type="match status" value="1"/>
</dbReference>
<reference evidence="2" key="1">
    <citation type="submission" date="2013-07" db="EMBL/GenBank/DDBJ databases">
        <title>Midgut Transcriptome Profiling of Anoplphora glabripennis, a Lignocellulose Degrading, Wood-Boring Cerambycid.</title>
        <authorList>
            <person name="Scully E.D."/>
            <person name="Hoover K."/>
            <person name="Carlson J.E."/>
            <person name="Tien M."/>
            <person name="Geib S.M."/>
        </authorList>
    </citation>
    <scope>NUCLEOTIDE SEQUENCE</scope>
</reference>
<keyword evidence="2" id="KW-0548">Nucleotidyltransferase</keyword>
<feature type="domain" description="Reverse transcriptase" evidence="1">
    <location>
        <begin position="1"/>
        <end position="259"/>
    </location>
</feature>
<evidence type="ECO:0000259" key="1">
    <source>
        <dbReference type="PROSITE" id="PS50878"/>
    </source>
</evidence>
<dbReference type="InterPro" id="IPR000477">
    <property type="entry name" value="RT_dom"/>
</dbReference>
<evidence type="ECO:0000313" key="2">
    <source>
        <dbReference type="EMBL" id="JAB64037.1"/>
    </source>
</evidence>
<accession>V5GR23</accession>
<protein>
    <submittedName>
        <fullName evidence="2">Putative RNA-directed DNA polymerase from transposon BS</fullName>
    </submittedName>
</protein>
<name>V5GR23_ANOGL</name>
<proteinExistence type="predicted"/>
<keyword evidence="2" id="KW-0695">RNA-directed DNA polymerase</keyword>
<dbReference type="AlphaFoldDB" id="V5GR23"/>
<dbReference type="EMBL" id="GALX01004429">
    <property type="protein sequence ID" value="JAB64037.1"/>
    <property type="molecule type" value="Transcribed_RNA"/>
</dbReference>
<organism evidence="2">
    <name type="scientific">Anoplophora glabripennis</name>
    <name type="common">Asian longhorn beetle</name>
    <name type="synonym">Anoplophora nobilis</name>
    <dbReference type="NCBI Taxonomy" id="217634"/>
    <lineage>
        <taxon>Eukaryota</taxon>
        <taxon>Metazoa</taxon>
        <taxon>Ecdysozoa</taxon>
        <taxon>Arthropoda</taxon>
        <taxon>Hexapoda</taxon>
        <taxon>Insecta</taxon>
        <taxon>Pterygota</taxon>
        <taxon>Neoptera</taxon>
        <taxon>Endopterygota</taxon>
        <taxon>Coleoptera</taxon>
        <taxon>Polyphaga</taxon>
        <taxon>Cucujiformia</taxon>
        <taxon>Chrysomeloidea</taxon>
        <taxon>Cerambycidae</taxon>
        <taxon>Lamiinae</taxon>
        <taxon>Lamiini</taxon>
        <taxon>Anoplophora</taxon>
    </lineage>
</organism>
<dbReference type="CDD" id="cd01650">
    <property type="entry name" value="RT_nLTR_like"/>
    <property type="match status" value="1"/>
</dbReference>
<dbReference type="Pfam" id="PF00078">
    <property type="entry name" value="RVT_1"/>
    <property type="match status" value="1"/>
</dbReference>
<keyword evidence="2" id="KW-0808">Transferase</keyword>
<dbReference type="InterPro" id="IPR043502">
    <property type="entry name" value="DNA/RNA_pol_sf"/>
</dbReference>
<sequence length="442" mass="50945">MLFLFQKNTPRELKDLRPISILPALSKILEYIVKDQIMNHLTINNILPVEQSGFREGHSCSTALLNVTDHIFRATDSGLCSILVLLDYSKAFDTISHDILENILMFAGFDISAVQFISNYLVGGQQRVVLKNDISNYINTNCGVPQGSVLGSTLFSLYTSSFPNFLKHCKIQMYADDTQLFYSFHPNDIQNSCIIINSELETLRRISLEHSLRLNPTKCVTMLFASRVKYAQLLPEVNITVDNVQLEVKNEVKVLGLTIDSDLRFNKHISNCVKKSIINLKILYKSRHILSEKLKILLCQSLVLSVFNYGDTVYGPCLAQAISQRIQKIQNYCLRFIYGIRKRNRVRHKLMNTKWLDMKNIRLHHSATLFKTIILNKSPQYLYNKIRFRTDHNLNTRFKGNLTPPSHKTATFERWFSYNMPTIYNALPLPQIAVCQLFQKNI</sequence>
<gene>
    <name evidence="2" type="primary">RTBS</name>
</gene>
<dbReference type="PANTHER" id="PTHR33332">
    <property type="entry name" value="REVERSE TRANSCRIPTASE DOMAIN-CONTAINING PROTEIN"/>
    <property type="match status" value="1"/>
</dbReference>
<dbReference type="GO" id="GO:0003964">
    <property type="term" value="F:RNA-directed DNA polymerase activity"/>
    <property type="evidence" value="ECO:0007669"/>
    <property type="project" value="UniProtKB-KW"/>
</dbReference>
<dbReference type="SUPFAM" id="SSF56672">
    <property type="entry name" value="DNA/RNA polymerases"/>
    <property type="match status" value="1"/>
</dbReference>